<dbReference type="Proteomes" id="UP001057402">
    <property type="component" value="Chromosome 10"/>
</dbReference>
<accession>A0ACB9M9T9</accession>
<protein>
    <submittedName>
        <fullName evidence="1">Uncharacterized protein</fullName>
    </submittedName>
</protein>
<gene>
    <name evidence="1" type="ORF">MLD38_033571</name>
</gene>
<proteinExistence type="predicted"/>
<evidence type="ECO:0000313" key="1">
    <source>
        <dbReference type="EMBL" id="KAI4320049.1"/>
    </source>
</evidence>
<comment type="caution">
    <text evidence="1">The sequence shown here is derived from an EMBL/GenBank/DDBJ whole genome shotgun (WGS) entry which is preliminary data.</text>
</comment>
<dbReference type="EMBL" id="CM042889">
    <property type="protein sequence ID" value="KAI4320049.1"/>
    <property type="molecule type" value="Genomic_DNA"/>
</dbReference>
<organism evidence="1 2">
    <name type="scientific">Melastoma candidum</name>
    <dbReference type="NCBI Taxonomy" id="119954"/>
    <lineage>
        <taxon>Eukaryota</taxon>
        <taxon>Viridiplantae</taxon>
        <taxon>Streptophyta</taxon>
        <taxon>Embryophyta</taxon>
        <taxon>Tracheophyta</taxon>
        <taxon>Spermatophyta</taxon>
        <taxon>Magnoliopsida</taxon>
        <taxon>eudicotyledons</taxon>
        <taxon>Gunneridae</taxon>
        <taxon>Pentapetalae</taxon>
        <taxon>rosids</taxon>
        <taxon>malvids</taxon>
        <taxon>Myrtales</taxon>
        <taxon>Melastomataceae</taxon>
        <taxon>Melastomatoideae</taxon>
        <taxon>Melastomateae</taxon>
        <taxon>Melastoma</taxon>
    </lineage>
</organism>
<evidence type="ECO:0000313" key="2">
    <source>
        <dbReference type="Proteomes" id="UP001057402"/>
    </source>
</evidence>
<reference evidence="2" key="1">
    <citation type="journal article" date="2023" name="Front. Plant Sci.">
        <title>Chromosomal-level genome assembly of Melastoma candidum provides insights into trichome evolution.</title>
        <authorList>
            <person name="Zhong Y."/>
            <person name="Wu W."/>
            <person name="Sun C."/>
            <person name="Zou P."/>
            <person name="Liu Y."/>
            <person name="Dai S."/>
            <person name="Zhou R."/>
        </authorList>
    </citation>
    <scope>NUCLEOTIDE SEQUENCE [LARGE SCALE GENOMIC DNA]</scope>
</reference>
<name>A0ACB9M9T9_9MYRT</name>
<keyword evidence="2" id="KW-1185">Reference proteome</keyword>
<sequence>MAVDCITENQNPTPAPLFSMLPDQGQHPNQFVWPDHERPHANSPRLHVPRAQRKPGEHCGYASSFTGRFQTKLPWKETLSFNYSAEEDASNCVEDYLVNTMGDQFKQFGRVYQEYCDA</sequence>